<protein>
    <submittedName>
        <fullName evidence="1">dTDP-4-dehydrorhamnose 3,5-epimerase</fullName>
        <ecNumber evidence="1">5.1.3.13</ecNumber>
    </submittedName>
</protein>
<dbReference type="GO" id="GO:0008830">
    <property type="term" value="F:dTDP-4-dehydrorhamnose 3,5-epimerase activity"/>
    <property type="evidence" value="ECO:0007669"/>
    <property type="project" value="UniProtKB-EC"/>
</dbReference>
<reference evidence="1" key="1">
    <citation type="submission" date="2018-06" db="EMBL/GenBank/DDBJ databases">
        <authorList>
            <person name="Zhirakovskaya E."/>
        </authorList>
    </citation>
    <scope>NUCLEOTIDE SEQUENCE</scope>
</reference>
<sequence length="186" mass="20764">MPFQFHQLAIPEVILVEPHRFGDPRGFFMETYQYELFAANGITPRFVQDNYSRSAKGVLRGLHYQKTPFAQGKLLLVVAGAIFDVAVDIRRGSPTFGNWVGETLSAENGRMLYVPPGFAHGFCVLSESADLTYKATNIYKPETEGGIIWNDPQIGIEWLVSTPNLSAKDVKLPTLAEADINYTYSK</sequence>
<dbReference type="InterPro" id="IPR014710">
    <property type="entry name" value="RmlC-like_jellyroll"/>
</dbReference>
<dbReference type="GO" id="GO:0000271">
    <property type="term" value="P:polysaccharide biosynthetic process"/>
    <property type="evidence" value="ECO:0007669"/>
    <property type="project" value="TreeGrafter"/>
</dbReference>
<keyword evidence="1" id="KW-0413">Isomerase</keyword>
<dbReference type="PANTHER" id="PTHR21047:SF2">
    <property type="entry name" value="THYMIDINE DIPHOSPHO-4-KETO-RHAMNOSE 3,5-EPIMERASE"/>
    <property type="match status" value="1"/>
</dbReference>
<dbReference type="PANTHER" id="PTHR21047">
    <property type="entry name" value="DTDP-6-DEOXY-D-GLUCOSE-3,5 EPIMERASE"/>
    <property type="match status" value="1"/>
</dbReference>
<evidence type="ECO:0000313" key="1">
    <source>
        <dbReference type="EMBL" id="VAW42963.1"/>
    </source>
</evidence>
<dbReference type="GO" id="GO:0019305">
    <property type="term" value="P:dTDP-rhamnose biosynthetic process"/>
    <property type="evidence" value="ECO:0007669"/>
    <property type="project" value="TreeGrafter"/>
</dbReference>
<accession>A0A3B0VS51</accession>
<dbReference type="CDD" id="cd00438">
    <property type="entry name" value="cupin_RmlC"/>
    <property type="match status" value="1"/>
</dbReference>
<proteinExistence type="predicted"/>
<dbReference type="Pfam" id="PF00908">
    <property type="entry name" value="dTDP_sugar_isom"/>
    <property type="match status" value="1"/>
</dbReference>
<dbReference type="EMBL" id="UOEU01000991">
    <property type="protein sequence ID" value="VAW42963.1"/>
    <property type="molecule type" value="Genomic_DNA"/>
</dbReference>
<dbReference type="Gene3D" id="2.60.120.10">
    <property type="entry name" value="Jelly Rolls"/>
    <property type="match status" value="1"/>
</dbReference>
<gene>
    <name evidence="1" type="ORF">MNBD_CHLOROFLEXI01-2556</name>
</gene>
<dbReference type="SUPFAM" id="SSF51182">
    <property type="entry name" value="RmlC-like cupins"/>
    <property type="match status" value="1"/>
</dbReference>
<name>A0A3B0VS51_9ZZZZ</name>
<dbReference type="EC" id="5.1.3.13" evidence="1"/>
<dbReference type="GO" id="GO:0005829">
    <property type="term" value="C:cytosol"/>
    <property type="evidence" value="ECO:0007669"/>
    <property type="project" value="TreeGrafter"/>
</dbReference>
<dbReference type="NCBIfam" id="TIGR01221">
    <property type="entry name" value="rmlC"/>
    <property type="match status" value="1"/>
</dbReference>
<dbReference type="InterPro" id="IPR000888">
    <property type="entry name" value="RmlC-like"/>
</dbReference>
<organism evidence="1">
    <name type="scientific">hydrothermal vent metagenome</name>
    <dbReference type="NCBI Taxonomy" id="652676"/>
    <lineage>
        <taxon>unclassified sequences</taxon>
        <taxon>metagenomes</taxon>
        <taxon>ecological metagenomes</taxon>
    </lineage>
</organism>
<dbReference type="AlphaFoldDB" id="A0A3B0VS51"/>
<dbReference type="InterPro" id="IPR011051">
    <property type="entry name" value="RmlC_Cupin_sf"/>
</dbReference>